<evidence type="ECO:0000259" key="7">
    <source>
        <dbReference type="Pfam" id="PF04545"/>
    </source>
</evidence>
<evidence type="ECO:0000256" key="2">
    <source>
        <dbReference type="ARBA" id="ARBA00023015"/>
    </source>
</evidence>
<dbReference type="SUPFAM" id="SSF88659">
    <property type="entry name" value="Sigma3 and sigma4 domains of RNA polymerase sigma factors"/>
    <property type="match status" value="1"/>
</dbReference>
<evidence type="ECO:0000256" key="3">
    <source>
        <dbReference type="ARBA" id="ARBA00023082"/>
    </source>
</evidence>
<dbReference type="Pfam" id="PF04542">
    <property type="entry name" value="Sigma70_r2"/>
    <property type="match status" value="1"/>
</dbReference>
<keyword evidence="9" id="KW-1185">Reference proteome</keyword>
<dbReference type="InterPro" id="IPR039425">
    <property type="entry name" value="RNA_pol_sigma-70-like"/>
</dbReference>
<reference evidence="8 9" key="1">
    <citation type="submission" date="2020-04" db="EMBL/GenBank/DDBJ databases">
        <title>Genomic insights into acetone-butanol-ethanol (ABE) fermentation by sequencing solventogenic clostridia strains.</title>
        <authorList>
            <person name="Brown S."/>
        </authorList>
    </citation>
    <scope>NUCLEOTIDE SEQUENCE [LARGE SCALE GENOMIC DNA]</scope>
    <source>
        <strain evidence="8 9">DJ011</strain>
    </source>
</reference>
<dbReference type="AlphaFoldDB" id="A0A923EAU2"/>
<evidence type="ECO:0000256" key="4">
    <source>
        <dbReference type="ARBA" id="ARBA00023125"/>
    </source>
</evidence>
<keyword evidence="5" id="KW-0804">Transcription</keyword>
<keyword evidence="4" id="KW-0238">DNA-binding</keyword>
<keyword evidence="2" id="KW-0805">Transcription regulation</keyword>
<evidence type="ECO:0000256" key="5">
    <source>
        <dbReference type="ARBA" id="ARBA00023163"/>
    </source>
</evidence>
<dbReference type="RefSeq" id="WP_035147548.1">
    <property type="nucleotide sequence ID" value="NZ_JAAZWO010000006.1"/>
</dbReference>
<dbReference type="PANTHER" id="PTHR43133:SF51">
    <property type="entry name" value="RNA POLYMERASE SIGMA FACTOR"/>
    <property type="match status" value="1"/>
</dbReference>
<proteinExistence type="inferred from homology"/>
<dbReference type="InterPro" id="IPR007630">
    <property type="entry name" value="RNA_pol_sigma70_r4"/>
</dbReference>
<comment type="similarity">
    <text evidence="1">Belongs to the sigma-70 factor family. ECF subfamily.</text>
</comment>
<dbReference type="Gene3D" id="1.10.10.10">
    <property type="entry name" value="Winged helix-like DNA-binding domain superfamily/Winged helix DNA-binding domain"/>
    <property type="match status" value="1"/>
</dbReference>
<evidence type="ECO:0000259" key="6">
    <source>
        <dbReference type="Pfam" id="PF04542"/>
    </source>
</evidence>
<dbReference type="InterPro" id="IPR014284">
    <property type="entry name" value="RNA_pol_sigma-70_dom"/>
</dbReference>
<sequence>MYDDDLKLVQEVLNGSIDSFNIIVNKYELPILKFVYNIIKNKETSEDITQEVFITLYNKLYLYKKEYKFSNWIFQIAKNKCIDYMRKYKRVYEANIEDIKDLISNEVSPEQSIEFKETKKNIEKFINSLDCIDKQIIALRYSKEKLTFHDIAEILNMNESSVKRRYYKTREKFKEYSSKNKERCRI</sequence>
<evidence type="ECO:0000256" key="1">
    <source>
        <dbReference type="ARBA" id="ARBA00010641"/>
    </source>
</evidence>
<feature type="domain" description="RNA polymerase sigma-70 region 4" evidence="7">
    <location>
        <begin position="126"/>
        <end position="173"/>
    </location>
</feature>
<dbReference type="NCBIfam" id="TIGR02937">
    <property type="entry name" value="sigma70-ECF"/>
    <property type="match status" value="1"/>
</dbReference>
<dbReference type="Gene3D" id="1.10.1740.10">
    <property type="match status" value="1"/>
</dbReference>
<protein>
    <submittedName>
        <fullName evidence="8">Sigma-70 family RNA polymerase sigma factor</fullName>
    </submittedName>
</protein>
<dbReference type="EMBL" id="JAAZWO010000006">
    <property type="protein sequence ID" value="MBC2397574.1"/>
    <property type="molecule type" value="Genomic_DNA"/>
</dbReference>
<gene>
    <name evidence="8" type="ORF">HGG79_07270</name>
</gene>
<comment type="caution">
    <text evidence="8">The sequence shown here is derived from an EMBL/GenBank/DDBJ whole genome shotgun (WGS) entry which is preliminary data.</text>
</comment>
<dbReference type="InterPro" id="IPR036388">
    <property type="entry name" value="WH-like_DNA-bd_sf"/>
</dbReference>
<keyword evidence="3" id="KW-0731">Sigma factor</keyword>
<accession>A0A923EAU2</accession>
<dbReference type="Proteomes" id="UP000563151">
    <property type="component" value="Unassembled WGS sequence"/>
</dbReference>
<name>A0A923EAU2_CLOTT</name>
<dbReference type="SUPFAM" id="SSF88946">
    <property type="entry name" value="Sigma2 domain of RNA polymerase sigma factors"/>
    <property type="match status" value="1"/>
</dbReference>
<evidence type="ECO:0000313" key="8">
    <source>
        <dbReference type="EMBL" id="MBC2397574.1"/>
    </source>
</evidence>
<organism evidence="8 9">
    <name type="scientific">Clostridium tetanomorphum</name>
    <dbReference type="NCBI Taxonomy" id="1553"/>
    <lineage>
        <taxon>Bacteria</taxon>
        <taxon>Bacillati</taxon>
        <taxon>Bacillota</taxon>
        <taxon>Clostridia</taxon>
        <taxon>Eubacteriales</taxon>
        <taxon>Clostridiaceae</taxon>
        <taxon>Clostridium</taxon>
    </lineage>
</organism>
<feature type="domain" description="RNA polymerase sigma-70 region 2" evidence="6">
    <location>
        <begin position="24"/>
        <end position="90"/>
    </location>
</feature>
<dbReference type="InterPro" id="IPR007627">
    <property type="entry name" value="RNA_pol_sigma70_r2"/>
</dbReference>
<dbReference type="GO" id="GO:0016987">
    <property type="term" value="F:sigma factor activity"/>
    <property type="evidence" value="ECO:0007669"/>
    <property type="project" value="UniProtKB-KW"/>
</dbReference>
<evidence type="ECO:0000313" key="9">
    <source>
        <dbReference type="Proteomes" id="UP000563151"/>
    </source>
</evidence>
<dbReference type="PANTHER" id="PTHR43133">
    <property type="entry name" value="RNA POLYMERASE ECF-TYPE SIGMA FACTO"/>
    <property type="match status" value="1"/>
</dbReference>
<dbReference type="Pfam" id="PF04545">
    <property type="entry name" value="Sigma70_r4"/>
    <property type="match status" value="1"/>
</dbReference>
<dbReference type="InterPro" id="IPR013324">
    <property type="entry name" value="RNA_pol_sigma_r3/r4-like"/>
</dbReference>
<dbReference type="GO" id="GO:0003677">
    <property type="term" value="F:DNA binding"/>
    <property type="evidence" value="ECO:0007669"/>
    <property type="project" value="UniProtKB-KW"/>
</dbReference>
<dbReference type="InterPro" id="IPR013325">
    <property type="entry name" value="RNA_pol_sigma_r2"/>
</dbReference>
<dbReference type="GO" id="GO:0006352">
    <property type="term" value="P:DNA-templated transcription initiation"/>
    <property type="evidence" value="ECO:0007669"/>
    <property type="project" value="InterPro"/>
</dbReference>